<evidence type="ECO:0000313" key="1">
    <source>
        <dbReference type="EMBL" id="GBN12000.1"/>
    </source>
</evidence>
<organism evidence="1 2">
    <name type="scientific">Araneus ventricosus</name>
    <name type="common">Orbweaver spider</name>
    <name type="synonym">Epeira ventricosa</name>
    <dbReference type="NCBI Taxonomy" id="182803"/>
    <lineage>
        <taxon>Eukaryota</taxon>
        <taxon>Metazoa</taxon>
        <taxon>Ecdysozoa</taxon>
        <taxon>Arthropoda</taxon>
        <taxon>Chelicerata</taxon>
        <taxon>Arachnida</taxon>
        <taxon>Araneae</taxon>
        <taxon>Araneomorphae</taxon>
        <taxon>Entelegynae</taxon>
        <taxon>Araneoidea</taxon>
        <taxon>Araneidae</taxon>
        <taxon>Araneus</taxon>
    </lineage>
</organism>
<dbReference type="AlphaFoldDB" id="A0A4Y2LCW8"/>
<sequence length="94" mass="10497">MASFSLVRVSQKRAALMVPQVRKSIKMTPFTNQTSVSLTFPAEGDTLNFFVTDELGCFHVFGEDLVSGVKLYTHVSSPVMILKRKGKMKRCGRL</sequence>
<name>A0A4Y2LCW8_ARAVE</name>
<evidence type="ECO:0000313" key="2">
    <source>
        <dbReference type="Proteomes" id="UP000499080"/>
    </source>
</evidence>
<dbReference type="Proteomes" id="UP000499080">
    <property type="component" value="Unassembled WGS sequence"/>
</dbReference>
<reference evidence="1 2" key="1">
    <citation type="journal article" date="2019" name="Sci. Rep.">
        <title>Orb-weaving spider Araneus ventricosus genome elucidates the spidroin gene catalogue.</title>
        <authorList>
            <person name="Kono N."/>
            <person name="Nakamura H."/>
            <person name="Ohtoshi R."/>
            <person name="Moran D.A.P."/>
            <person name="Shinohara A."/>
            <person name="Yoshida Y."/>
            <person name="Fujiwara M."/>
            <person name="Mori M."/>
            <person name="Tomita M."/>
            <person name="Arakawa K."/>
        </authorList>
    </citation>
    <scope>NUCLEOTIDE SEQUENCE [LARGE SCALE GENOMIC DNA]</scope>
</reference>
<dbReference type="OrthoDB" id="10046251at2759"/>
<gene>
    <name evidence="1" type="ORF">AVEN_138018_1</name>
</gene>
<dbReference type="EMBL" id="BGPR01005634">
    <property type="protein sequence ID" value="GBN12000.1"/>
    <property type="molecule type" value="Genomic_DNA"/>
</dbReference>
<comment type="caution">
    <text evidence="1">The sequence shown here is derived from an EMBL/GenBank/DDBJ whole genome shotgun (WGS) entry which is preliminary data.</text>
</comment>
<proteinExistence type="predicted"/>
<protein>
    <submittedName>
        <fullName evidence="1">Uncharacterized protein</fullName>
    </submittedName>
</protein>
<accession>A0A4Y2LCW8</accession>
<keyword evidence="2" id="KW-1185">Reference proteome</keyword>